<dbReference type="AlphaFoldDB" id="A0A9D4EXH2"/>
<comment type="caution">
    <text evidence="1">The sequence shown here is derived from an EMBL/GenBank/DDBJ whole genome shotgun (WGS) entry which is preliminary data.</text>
</comment>
<dbReference type="EMBL" id="JAIWYP010000008">
    <property type="protein sequence ID" value="KAH3788022.1"/>
    <property type="molecule type" value="Genomic_DNA"/>
</dbReference>
<reference evidence="1" key="2">
    <citation type="submission" date="2020-11" db="EMBL/GenBank/DDBJ databases">
        <authorList>
            <person name="McCartney M.A."/>
            <person name="Auch B."/>
            <person name="Kono T."/>
            <person name="Mallez S."/>
            <person name="Becker A."/>
            <person name="Gohl D.M."/>
            <person name="Silverstein K.A.T."/>
            <person name="Koren S."/>
            <person name="Bechman K.B."/>
            <person name="Herman A."/>
            <person name="Abrahante J.E."/>
            <person name="Garbe J."/>
        </authorList>
    </citation>
    <scope>NUCLEOTIDE SEQUENCE</scope>
    <source>
        <strain evidence="1">Duluth1</strain>
        <tissue evidence="1">Whole animal</tissue>
    </source>
</reference>
<name>A0A9D4EXH2_DREPO</name>
<evidence type="ECO:0000313" key="1">
    <source>
        <dbReference type="EMBL" id="KAH3788022.1"/>
    </source>
</evidence>
<reference evidence="1" key="1">
    <citation type="journal article" date="2019" name="bioRxiv">
        <title>The Genome of the Zebra Mussel, Dreissena polymorpha: A Resource for Invasive Species Research.</title>
        <authorList>
            <person name="McCartney M.A."/>
            <person name="Auch B."/>
            <person name="Kono T."/>
            <person name="Mallez S."/>
            <person name="Zhang Y."/>
            <person name="Obille A."/>
            <person name="Becker A."/>
            <person name="Abrahante J.E."/>
            <person name="Garbe J."/>
            <person name="Badalamenti J.P."/>
            <person name="Herman A."/>
            <person name="Mangelson H."/>
            <person name="Liachko I."/>
            <person name="Sullivan S."/>
            <person name="Sone E.D."/>
            <person name="Koren S."/>
            <person name="Silverstein K.A.T."/>
            <person name="Beckman K.B."/>
            <person name="Gohl D.M."/>
        </authorList>
    </citation>
    <scope>NUCLEOTIDE SEQUENCE</scope>
    <source>
        <strain evidence="1">Duluth1</strain>
        <tissue evidence="1">Whole animal</tissue>
    </source>
</reference>
<proteinExistence type="predicted"/>
<accession>A0A9D4EXH2</accession>
<protein>
    <submittedName>
        <fullName evidence="1">Uncharacterized protein</fullName>
    </submittedName>
</protein>
<dbReference type="Proteomes" id="UP000828390">
    <property type="component" value="Unassembled WGS sequence"/>
</dbReference>
<keyword evidence="2" id="KW-1185">Reference proteome</keyword>
<sequence length="77" mass="8950">MDITNKAILIRLHDALFEKLMSIAYIRLPIGSHLQGVLPFHERWQLLGRYPSSRLKSEHLFQQGRLPALFKSTAHEN</sequence>
<evidence type="ECO:0000313" key="2">
    <source>
        <dbReference type="Proteomes" id="UP000828390"/>
    </source>
</evidence>
<gene>
    <name evidence="1" type="ORF">DPMN_166150</name>
</gene>
<organism evidence="1 2">
    <name type="scientific">Dreissena polymorpha</name>
    <name type="common">Zebra mussel</name>
    <name type="synonym">Mytilus polymorpha</name>
    <dbReference type="NCBI Taxonomy" id="45954"/>
    <lineage>
        <taxon>Eukaryota</taxon>
        <taxon>Metazoa</taxon>
        <taxon>Spiralia</taxon>
        <taxon>Lophotrochozoa</taxon>
        <taxon>Mollusca</taxon>
        <taxon>Bivalvia</taxon>
        <taxon>Autobranchia</taxon>
        <taxon>Heteroconchia</taxon>
        <taxon>Euheterodonta</taxon>
        <taxon>Imparidentia</taxon>
        <taxon>Neoheterodontei</taxon>
        <taxon>Myida</taxon>
        <taxon>Dreissenoidea</taxon>
        <taxon>Dreissenidae</taxon>
        <taxon>Dreissena</taxon>
    </lineage>
</organism>